<dbReference type="Proteomes" id="UP000001302">
    <property type="component" value="Chromosome"/>
</dbReference>
<dbReference type="PANTHER" id="PTHR30097:SF4">
    <property type="entry name" value="SLR6042 PROTEIN"/>
    <property type="match status" value="1"/>
</dbReference>
<evidence type="ECO:0000313" key="5">
    <source>
        <dbReference type="Proteomes" id="UP000001302"/>
    </source>
</evidence>
<dbReference type="Gene3D" id="2.40.30.170">
    <property type="match status" value="1"/>
</dbReference>
<evidence type="ECO:0000256" key="1">
    <source>
        <dbReference type="ARBA" id="ARBA00022448"/>
    </source>
</evidence>
<dbReference type="RefSeq" id="WP_013301836.1">
    <property type="nucleotide sequence ID" value="NC_014414.1"/>
</dbReference>
<dbReference type="GO" id="GO:0015679">
    <property type="term" value="P:plasma membrane copper ion transport"/>
    <property type="evidence" value="ECO:0007669"/>
    <property type="project" value="TreeGrafter"/>
</dbReference>
<reference evidence="4 5" key="2">
    <citation type="journal article" date="2011" name="J. Bacteriol.">
        <title>Complete genome sequence of strain HTCC2503T of Parvularcula bermudensis, the type species of the order "Parvularculales" in the class Alphaproteobacteria.</title>
        <authorList>
            <person name="Oh H.M."/>
            <person name="Kang I."/>
            <person name="Vergin K.L."/>
            <person name="Kang D."/>
            <person name="Rhee K.H."/>
            <person name="Giovannoni S.J."/>
            <person name="Cho J.C."/>
        </authorList>
    </citation>
    <scope>NUCLEOTIDE SEQUENCE [LARGE SCALE GENOMIC DNA]</scope>
    <source>
        <strain evidence="5">ATCC BAA-594 / HTCC2503 / KCTC 12087</strain>
    </source>
</reference>
<gene>
    <name evidence="4" type="ordered locus">PB2503_00475</name>
</gene>
<dbReference type="Gene3D" id="1.10.287.470">
    <property type="entry name" value="Helix hairpin bin"/>
    <property type="match status" value="1"/>
</dbReference>
<dbReference type="EMBL" id="CP002156">
    <property type="protein sequence ID" value="ADM10862.1"/>
    <property type="molecule type" value="Genomic_DNA"/>
</dbReference>
<protein>
    <submittedName>
        <fullName evidence="4">Secretion protein HlyD</fullName>
    </submittedName>
</protein>
<dbReference type="Gene3D" id="2.40.50.100">
    <property type="match status" value="1"/>
</dbReference>
<keyword evidence="1" id="KW-0813">Transport</keyword>
<keyword evidence="2" id="KW-0175">Coiled coil</keyword>
<dbReference type="HOGENOM" id="CLU_054757_0_0_5"/>
<keyword evidence="5" id="KW-1185">Reference proteome</keyword>
<dbReference type="STRING" id="314260.PB2503_00475"/>
<evidence type="ECO:0000256" key="2">
    <source>
        <dbReference type="SAM" id="Coils"/>
    </source>
</evidence>
<reference evidence="5" key="1">
    <citation type="submission" date="2010-08" db="EMBL/GenBank/DDBJ databases">
        <title>Genome sequence of Parvularcula bermudensis HTCC2503.</title>
        <authorList>
            <person name="Kang D.-M."/>
            <person name="Oh H.-M."/>
            <person name="Cho J.-C."/>
        </authorList>
    </citation>
    <scope>NUCLEOTIDE SEQUENCE [LARGE SCALE GENOMIC DNA]</scope>
    <source>
        <strain evidence="5">ATCC BAA-594 / HTCC2503 / KCTC 12087</strain>
    </source>
</reference>
<feature type="signal peptide" evidence="3">
    <location>
        <begin position="1"/>
        <end position="21"/>
    </location>
</feature>
<feature type="coiled-coil region" evidence="2">
    <location>
        <begin position="130"/>
        <end position="184"/>
    </location>
</feature>
<dbReference type="OrthoDB" id="5503043at2"/>
<evidence type="ECO:0000313" key="4">
    <source>
        <dbReference type="EMBL" id="ADM10862.1"/>
    </source>
</evidence>
<name>E0TIK4_PARBH</name>
<accession>E0TIK4</accession>
<keyword evidence="3" id="KW-0732">Signal</keyword>
<feature type="chain" id="PRO_5003140713" evidence="3">
    <location>
        <begin position="22"/>
        <end position="381"/>
    </location>
</feature>
<sequence length="381" mass="39306">MRRSLYGIAAFVILASCGGEAAAPTKEAPATVAGARPEEELTTLSLTDDAIIRLGIETQPVSTRHVAARRSFPGTIEAAPGASTQIAAPFDAIVASTDLEWVPTGATIASGDRVLSLVALGSAPAGISPVENLAVLQKELENARARLQRTEELIAVQGASAEERELAEAEVARAEAAYNSERARLNGGQAGGIAVRAPIGGTIASYSVGPGQSVKAGDPLFRMVDTDRLIVRVAVLATEVGVIGHGDAVITQIGQANGAPVIGRRVGMAPTQGAGGNVTNVFVKPESIPATWYVGVPVDVALGVGEAADHLVIPQSALFRDIYGGTWVYERIAQSRFARRRVRVAFVEQDDAFLSVGPGAGTDVVTVGVAELAGTEFGIGK</sequence>
<dbReference type="KEGG" id="pbr:PB2503_00475"/>
<dbReference type="GO" id="GO:0030313">
    <property type="term" value="C:cell envelope"/>
    <property type="evidence" value="ECO:0007669"/>
    <property type="project" value="TreeGrafter"/>
</dbReference>
<dbReference type="AlphaFoldDB" id="E0TIK4"/>
<organism evidence="4 5">
    <name type="scientific">Parvularcula bermudensis (strain ATCC BAA-594 / HTCC2503 / KCTC 12087)</name>
    <dbReference type="NCBI Taxonomy" id="314260"/>
    <lineage>
        <taxon>Bacteria</taxon>
        <taxon>Pseudomonadati</taxon>
        <taxon>Pseudomonadota</taxon>
        <taxon>Alphaproteobacteria</taxon>
        <taxon>Parvularculales</taxon>
        <taxon>Parvularculaceae</taxon>
        <taxon>Parvularcula</taxon>
    </lineage>
</organism>
<dbReference type="PANTHER" id="PTHR30097">
    <property type="entry name" value="CATION EFFLUX SYSTEM PROTEIN CUSB"/>
    <property type="match status" value="1"/>
</dbReference>
<evidence type="ECO:0000256" key="3">
    <source>
        <dbReference type="SAM" id="SignalP"/>
    </source>
</evidence>
<dbReference type="SUPFAM" id="SSF111369">
    <property type="entry name" value="HlyD-like secretion proteins"/>
    <property type="match status" value="1"/>
</dbReference>
<dbReference type="GO" id="GO:0060003">
    <property type="term" value="P:copper ion export"/>
    <property type="evidence" value="ECO:0007669"/>
    <property type="project" value="TreeGrafter"/>
</dbReference>
<proteinExistence type="predicted"/>
<dbReference type="eggNOG" id="COG0845">
    <property type="taxonomic scope" value="Bacteria"/>
</dbReference>
<dbReference type="InterPro" id="IPR051909">
    <property type="entry name" value="MFP_Cation_Efflux"/>
</dbReference>
<dbReference type="PROSITE" id="PS51257">
    <property type="entry name" value="PROKAR_LIPOPROTEIN"/>
    <property type="match status" value="1"/>
</dbReference>